<organism evidence="2">
    <name type="scientific">hydrothermal vent metagenome</name>
    <dbReference type="NCBI Taxonomy" id="652676"/>
    <lineage>
        <taxon>unclassified sequences</taxon>
        <taxon>metagenomes</taxon>
        <taxon>ecological metagenomes</taxon>
    </lineage>
</organism>
<dbReference type="Gene3D" id="1.20.120.450">
    <property type="entry name" value="dinb family like domain"/>
    <property type="match status" value="1"/>
</dbReference>
<protein>
    <recommendedName>
        <fullName evidence="1">DinB-like domain-containing protein</fullName>
    </recommendedName>
</protein>
<dbReference type="SUPFAM" id="SSF109854">
    <property type="entry name" value="DinB/YfiT-like putative metalloenzymes"/>
    <property type="match status" value="1"/>
</dbReference>
<dbReference type="EMBL" id="FAXA01000128">
    <property type="protein sequence ID" value="CUV01763.1"/>
    <property type="molecule type" value="Genomic_DNA"/>
</dbReference>
<dbReference type="InterPro" id="IPR024775">
    <property type="entry name" value="DinB-like"/>
</dbReference>
<accession>A0A170Q9J7</accession>
<evidence type="ECO:0000313" key="2">
    <source>
        <dbReference type="EMBL" id="CUV01763.1"/>
    </source>
</evidence>
<evidence type="ECO:0000259" key="1">
    <source>
        <dbReference type="Pfam" id="PF12867"/>
    </source>
</evidence>
<name>A0A170Q9J7_9ZZZZ</name>
<feature type="domain" description="DinB-like" evidence="1">
    <location>
        <begin position="13"/>
        <end position="157"/>
    </location>
</feature>
<reference evidence="2" key="1">
    <citation type="submission" date="2015-10" db="EMBL/GenBank/DDBJ databases">
        <authorList>
            <person name="Gilbert D.G."/>
        </authorList>
    </citation>
    <scope>NUCLEOTIDE SEQUENCE</scope>
</reference>
<dbReference type="AlphaFoldDB" id="A0A170Q9J7"/>
<gene>
    <name evidence="2" type="ORF">MGWOODY_Clf1644</name>
</gene>
<sequence>MTLNEFIEDAFNTELEYLMDALRDITPEELMWQAGPGANPIGWILWHMTRVEDMWFQFFIQRQPEIWEKDAWNEKFGLPTRDNGFDHTQEQVANFPAYDLSEMLEYGKAVRASTLSYLKTVTPEQMDVVPREARPEMSVGRIFRQVVGEIYQHQGHIAYLKGLARTR</sequence>
<proteinExistence type="predicted"/>
<dbReference type="Pfam" id="PF12867">
    <property type="entry name" value="DinB_2"/>
    <property type="match status" value="1"/>
</dbReference>
<dbReference type="InterPro" id="IPR034660">
    <property type="entry name" value="DinB/YfiT-like"/>
</dbReference>